<dbReference type="Proteomes" id="UP000287533">
    <property type="component" value="Unassembled WGS sequence"/>
</dbReference>
<dbReference type="InterPro" id="IPR027417">
    <property type="entry name" value="P-loop_NTPase"/>
</dbReference>
<dbReference type="AlphaFoldDB" id="A0A430FM72"/>
<name>A0A430FM72_9BIFI</name>
<keyword evidence="8" id="KW-1185">Reference proteome</keyword>
<evidence type="ECO:0000259" key="6">
    <source>
        <dbReference type="PROSITE" id="PS50901"/>
    </source>
</evidence>
<evidence type="ECO:0000256" key="2">
    <source>
        <dbReference type="ARBA" id="ARBA00022840"/>
    </source>
</evidence>
<dbReference type="PROSITE" id="PS50901">
    <property type="entry name" value="FTSK"/>
    <property type="match status" value="1"/>
</dbReference>
<organism evidence="7 8">
    <name type="scientific">Bifidobacterium goeldii</name>
    <dbReference type="NCBI Taxonomy" id="2306975"/>
    <lineage>
        <taxon>Bacteria</taxon>
        <taxon>Bacillati</taxon>
        <taxon>Actinomycetota</taxon>
        <taxon>Actinomycetes</taxon>
        <taxon>Bifidobacteriales</taxon>
        <taxon>Bifidobacteriaceae</taxon>
        <taxon>Bifidobacterium</taxon>
    </lineage>
</organism>
<dbReference type="CDD" id="cd01127">
    <property type="entry name" value="TrwB_TraG_TraD_VirD4"/>
    <property type="match status" value="1"/>
</dbReference>
<evidence type="ECO:0000313" key="8">
    <source>
        <dbReference type="Proteomes" id="UP000287533"/>
    </source>
</evidence>
<dbReference type="EMBL" id="QXGL01000001">
    <property type="protein sequence ID" value="RSX54004.1"/>
    <property type="molecule type" value="Genomic_DNA"/>
</dbReference>
<dbReference type="InterPro" id="IPR050206">
    <property type="entry name" value="FtsK/SpoIIIE/SftA"/>
</dbReference>
<keyword evidence="7" id="KW-0131">Cell cycle</keyword>
<dbReference type="SUPFAM" id="SSF52540">
    <property type="entry name" value="P-loop containing nucleoside triphosphate hydrolases"/>
    <property type="match status" value="2"/>
</dbReference>
<feature type="domain" description="FtsK" evidence="6">
    <location>
        <begin position="165"/>
        <end position="348"/>
    </location>
</feature>
<dbReference type="GO" id="GO:0051301">
    <property type="term" value="P:cell division"/>
    <property type="evidence" value="ECO:0007669"/>
    <property type="project" value="UniProtKB-KW"/>
</dbReference>
<keyword evidence="7" id="KW-0132">Cell division</keyword>
<dbReference type="GO" id="GO:0003677">
    <property type="term" value="F:DNA binding"/>
    <property type="evidence" value="ECO:0007669"/>
    <property type="project" value="InterPro"/>
</dbReference>
<accession>A0A430FM72</accession>
<keyword evidence="1 3" id="KW-0547">Nucleotide-binding</keyword>
<evidence type="ECO:0000256" key="5">
    <source>
        <dbReference type="SAM" id="Phobius"/>
    </source>
</evidence>
<feature type="region of interest" description="Disordered" evidence="4">
    <location>
        <begin position="1"/>
        <end position="40"/>
    </location>
</feature>
<keyword evidence="2 3" id="KW-0067">ATP-binding</keyword>
<dbReference type="Pfam" id="PF01580">
    <property type="entry name" value="FtsK_SpoIIIE"/>
    <property type="match status" value="1"/>
</dbReference>
<dbReference type="PANTHER" id="PTHR22683:SF1">
    <property type="entry name" value="TYPE VII SECRETION SYSTEM PROTEIN ESSC"/>
    <property type="match status" value="1"/>
</dbReference>
<sequence>MVNSHDRKRGGRHARNNHARSHRGKQAPADSRPRATSTPASQRSALSWIALLAPMAAQSVMLIAMMVEHRWLFAMMVFPGLIGALASVLLTLSQTAQANPATTSNNAHCEHEASSEHSSSDFALMQCPALETLIGLDADCVMWRTIVRQWLEPPSLDALVGVGTDGDFHIDLAQQGPHALLAGTTGSGKSVLLQSWCLAMACRNGPDVLHFVFLDFKGGSAFSALEQLPHAVGSVCDLNLKHAVRALKALEAELTRRERMVACERVGSVSELRNPPARLIIVIDEFHALKNQLPDYVDRLVHIAALGRSLGMHVIACTQNPLGQVSADMKANMALNICLRVRDPLQSVELLGDGRAASISPSLPGCAWRNDGESVAPLRCAAPRSISTITGAIELARSFHGITAAQPLFTAPLPTTVHEASLHAQAPIPVPRQTHSTTSSNSCNNHKLGIRRIPFALADDGAQLTTATLPIGEGNIGVIGPHGRGKTTLLALLAAGAARVTGIHVRISERVGREYHSRRVSAAPSNIAASPSQQCHMLWIVDDADALFDPFSNDPLRTALLEAIADRNVTVVFAVESSKHIRVPEHCRTRIVFPSGERSVDLMDGIPATVLAEFDQHDLTTAGRAALVSVGHAEPIQIALPTHPGFADGEPEDPCAVSTHQPACSMLDATPSATPL</sequence>
<reference evidence="7 8" key="1">
    <citation type="submission" date="2018-09" db="EMBL/GenBank/DDBJ databases">
        <title>Characterization of the phylogenetic diversity of five novel species belonging to the genus Bifidobacterium.</title>
        <authorList>
            <person name="Lugli G.A."/>
            <person name="Duranti S."/>
            <person name="Milani C."/>
        </authorList>
    </citation>
    <scope>NUCLEOTIDE SEQUENCE [LARGE SCALE GENOMIC DNA]</scope>
    <source>
        <strain evidence="7 8">2034B</strain>
    </source>
</reference>
<evidence type="ECO:0000313" key="7">
    <source>
        <dbReference type="EMBL" id="RSX54004.1"/>
    </source>
</evidence>
<evidence type="ECO:0000256" key="3">
    <source>
        <dbReference type="PROSITE-ProRule" id="PRU00289"/>
    </source>
</evidence>
<evidence type="ECO:0000256" key="4">
    <source>
        <dbReference type="SAM" id="MobiDB-lite"/>
    </source>
</evidence>
<protein>
    <submittedName>
        <fullName evidence="7">Cell division protein, FtsK/SpoIIIE</fullName>
    </submittedName>
</protein>
<dbReference type="Gene3D" id="3.40.50.300">
    <property type="entry name" value="P-loop containing nucleotide triphosphate hydrolases"/>
    <property type="match status" value="2"/>
</dbReference>
<keyword evidence="5" id="KW-0812">Transmembrane</keyword>
<comment type="caution">
    <text evidence="7">The sequence shown here is derived from an EMBL/GenBank/DDBJ whole genome shotgun (WGS) entry which is preliminary data.</text>
</comment>
<keyword evidence="5" id="KW-1133">Transmembrane helix</keyword>
<feature type="transmembrane region" description="Helical" evidence="5">
    <location>
        <begin position="71"/>
        <end position="92"/>
    </location>
</feature>
<proteinExistence type="predicted"/>
<dbReference type="SMART" id="SM00382">
    <property type="entry name" value="AAA"/>
    <property type="match status" value="2"/>
</dbReference>
<dbReference type="InterPro" id="IPR002543">
    <property type="entry name" value="FtsK_dom"/>
</dbReference>
<dbReference type="InterPro" id="IPR003593">
    <property type="entry name" value="AAA+_ATPase"/>
</dbReference>
<dbReference type="PANTHER" id="PTHR22683">
    <property type="entry name" value="SPORULATION PROTEIN RELATED"/>
    <property type="match status" value="1"/>
</dbReference>
<evidence type="ECO:0000256" key="1">
    <source>
        <dbReference type="ARBA" id="ARBA00022741"/>
    </source>
</evidence>
<keyword evidence="5" id="KW-0472">Membrane</keyword>
<feature type="compositionally biased region" description="Basic residues" evidence="4">
    <location>
        <begin position="1"/>
        <end position="25"/>
    </location>
</feature>
<dbReference type="GO" id="GO:0005524">
    <property type="term" value="F:ATP binding"/>
    <property type="evidence" value="ECO:0007669"/>
    <property type="project" value="UniProtKB-UniRule"/>
</dbReference>
<feature type="binding site" evidence="3">
    <location>
        <begin position="183"/>
        <end position="190"/>
    </location>
    <ligand>
        <name>ATP</name>
        <dbReference type="ChEBI" id="CHEBI:30616"/>
    </ligand>
</feature>
<gene>
    <name evidence="7" type="ORF">D2E25_0310</name>
</gene>